<gene>
    <name evidence="2" type="ORF">BdWA1_001955</name>
</gene>
<keyword evidence="3" id="KW-1185">Reference proteome</keyword>
<protein>
    <submittedName>
        <fullName evidence="2">Ubiquinol-cytochrome c chaperone-UPF0174</fullName>
    </submittedName>
</protein>
<comment type="caution">
    <text evidence="2">The sequence shown here is derived from an EMBL/GenBank/DDBJ whole genome shotgun (WGS) entry which is preliminary data.</text>
</comment>
<organism evidence="2 3">
    <name type="scientific">Babesia duncani</name>
    <dbReference type="NCBI Taxonomy" id="323732"/>
    <lineage>
        <taxon>Eukaryota</taxon>
        <taxon>Sar</taxon>
        <taxon>Alveolata</taxon>
        <taxon>Apicomplexa</taxon>
        <taxon>Aconoidasida</taxon>
        <taxon>Piroplasmida</taxon>
        <taxon>Babesiidae</taxon>
        <taxon>Babesia</taxon>
    </lineage>
</organism>
<feature type="domain" description="Ubiquinol-cytochrome c chaperone" evidence="1">
    <location>
        <begin position="8"/>
        <end position="69"/>
    </location>
</feature>
<evidence type="ECO:0000313" key="3">
    <source>
        <dbReference type="Proteomes" id="UP001214638"/>
    </source>
</evidence>
<dbReference type="AlphaFoldDB" id="A0AAD9UP85"/>
<dbReference type="Pfam" id="PF03981">
    <property type="entry name" value="Ubiq_cyt_C_chap"/>
    <property type="match status" value="1"/>
</dbReference>
<evidence type="ECO:0000259" key="1">
    <source>
        <dbReference type="Pfam" id="PF03981"/>
    </source>
</evidence>
<dbReference type="RefSeq" id="XP_067803548.1">
    <property type="nucleotide sequence ID" value="XM_067946984.1"/>
</dbReference>
<evidence type="ECO:0000313" key="2">
    <source>
        <dbReference type="EMBL" id="KAK2196706.1"/>
    </source>
</evidence>
<sequence length="115" mass="13533">MLRFITRLDRCTLDMESYPFKISQVLEHEMYENEVDEDTLKLIVKYTIRQFVHISNLGSKEFLDGMFLWADVEEICPPSRLLKKPMAELITYDGYKPTPEQVKEIETPSKKSLKA</sequence>
<dbReference type="EMBL" id="JALLKP010000002">
    <property type="protein sequence ID" value="KAK2196706.1"/>
    <property type="molecule type" value="Genomic_DNA"/>
</dbReference>
<proteinExistence type="predicted"/>
<reference evidence="2" key="1">
    <citation type="journal article" date="2023" name="Nat. Microbiol.">
        <title>Babesia duncani multi-omics identifies virulence factors and drug targets.</title>
        <authorList>
            <person name="Singh P."/>
            <person name="Lonardi S."/>
            <person name="Liang Q."/>
            <person name="Vydyam P."/>
            <person name="Khabirova E."/>
            <person name="Fang T."/>
            <person name="Gihaz S."/>
            <person name="Thekkiniath J."/>
            <person name="Munshi M."/>
            <person name="Abel S."/>
            <person name="Ciampossin L."/>
            <person name="Batugedara G."/>
            <person name="Gupta M."/>
            <person name="Lu X.M."/>
            <person name="Lenz T."/>
            <person name="Chakravarty S."/>
            <person name="Cornillot E."/>
            <person name="Hu Y."/>
            <person name="Ma W."/>
            <person name="Gonzalez L.M."/>
            <person name="Sanchez S."/>
            <person name="Estrada K."/>
            <person name="Sanchez-Flores A."/>
            <person name="Montero E."/>
            <person name="Harb O.S."/>
            <person name="Le Roch K.G."/>
            <person name="Mamoun C.B."/>
        </authorList>
    </citation>
    <scope>NUCLEOTIDE SEQUENCE</scope>
    <source>
        <strain evidence="2">WA1</strain>
    </source>
</reference>
<dbReference type="KEGG" id="bdw:94336253"/>
<dbReference type="GeneID" id="94336253"/>
<dbReference type="InterPro" id="IPR021150">
    <property type="entry name" value="Ubiq_cyt_c_chap"/>
</dbReference>
<accession>A0AAD9UP85</accession>
<dbReference type="Proteomes" id="UP001214638">
    <property type="component" value="Unassembled WGS sequence"/>
</dbReference>
<name>A0AAD9UP85_9APIC</name>